<protein>
    <recommendedName>
        <fullName evidence="1">CSD domain-containing protein</fullName>
    </recommendedName>
</protein>
<evidence type="ECO:0000313" key="3">
    <source>
        <dbReference type="Proteomes" id="UP001234989"/>
    </source>
</evidence>
<sequence>MRMVKLFNDQKGLCFITPNDGVDEIFINQSAIRSDGFRSLVDGEVADFDMEPGMLVALRRSMISALMVLLSKEYLVMVEVVDVITIVVVG</sequence>
<dbReference type="Gene3D" id="2.40.50.140">
    <property type="entry name" value="Nucleic acid-binding proteins"/>
    <property type="match status" value="1"/>
</dbReference>
<dbReference type="InterPro" id="IPR002059">
    <property type="entry name" value="CSP_DNA-bd"/>
</dbReference>
<dbReference type="Pfam" id="PF00313">
    <property type="entry name" value="CSD"/>
    <property type="match status" value="1"/>
</dbReference>
<dbReference type="SUPFAM" id="SSF50249">
    <property type="entry name" value="Nucleic acid-binding proteins"/>
    <property type="match status" value="1"/>
</dbReference>
<keyword evidence="3" id="KW-1185">Reference proteome</keyword>
<gene>
    <name evidence="2" type="ORF">MTR67_007153</name>
</gene>
<dbReference type="PROSITE" id="PS51857">
    <property type="entry name" value="CSD_2"/>
    <property type="match status" value="1"/>
</dbReference>
<dbReference type="EMBL" id="CP133613">
    <property type="protein sequence ID" value="WMV13768.1"/>
    <property type="molecule type" value="Genomic_DNA"/>
</dbReference>
<dbReference type="PANTHER" id="PTHR46565:SF10">
    <property type="entry name" value="GLYCINE-RICH PROTEIN 2"/>
    <property type="match status" value="1"/>
</dbReference>
<dbReference type="Proteomes" id="UP001234989">
    <property type="component" value="Chromosome 2"/>
</dbReference>
<dbReference type="InterPro" id="IPR012340">
    <property type="entry name" value="NA-bd_OB-fold"/>
</dbReference>
<feature type="domain" description="CSD" evidence="1">
    <location>
        <begin position="1"/>
        <end position="70"/>
    </location>
</feature>
<organism evidence="2 3">
    <name type="scientific">Solanum verrucosum</name>
    <dbReference type="NCBI Taxonomy" id="315347"/>
    <lineage>
        <taxon>Eukaryota</taxon>
        <taxon>Viridiplantae</taxon>
        <taxon>Streptophyta</taxon>
        <taxon>Embryophyta</taxon>
        <taxon>Tracheophyta</taxon>
        <taxon>Spermatophyta</taxon>
        <taxon>Magnoliopsida</taxon>
        <taxon>eudicotyledons</taxon>
        <taxon>Gunneridae</taxon>
        <taxon>Pentapetalae</taxon>
        <taxon>asterids</taxon>
        <taxon>lamiids</taxon>
        <taxon>Solanales</taxon>
        <taxon>Solanaceae</taxon>
        <taxon>Solanoideae</taxon>
        <taxon>Solaneae</taxon>
        <taxon>Solanum</taxon>
    </lineage>
</organism>
<evidence type="ECO:0000313" key="2">
    <source>
        <dbReference type="EMBL" id="WMV13768.1"/>
    </source>
</evidence>
<dbReference type="AlphaFoldDB" id="A0AAF0PZ86"/>
<evidence type="ECO:0000259" key="1">
    <source>
        <dbReference type="PROSITE" id="PS51857"/>
    </source>
</evidence>
<dbReference type="PANTHER" id="PTHR46565">
    <property type="entry name" value="COLD SHOCK DOMAIN PROTEIN 2"/>
    <property type="match status" value="1"/>
</dbReference>
<dbReference type="InterPro" id="IPR011129">
    <property type="entry name" value="CSD"/>
</dbReference>
<reference evidence="2" key="1">
    <citation type="submission" date="2023-08" db="EMBL/GenBank/DDBJ databases">
        <title>A de novo genome assembly of Solanum verrucosum Schlechtendal, a Mexican diploid species geographically isolated from the other diploid A-genome species in potato relatives.</title>
        <authorList>
            <person name="Hosaka K."/>
        </authorList>
    </citation>
    <scope>NUCLEOTIDE SEQUENCE</scope>
    <source>
        <tissue evidence="2">Young leaves</tissue>
    </source>
</reference>
<name>A0AAF0PZ86_SOLVR</name>
<accession>A0AAF0PZ86</accession>
<dbReference type="PRINTS" id="PR00050">
    <property type="entry name" value="COLDSHOCK"/>
</dbReference>
<dbReference type="GO" id="GO:0003676">
    <property type="term" value="F:nucleic acid binding"/>
    <property type="evidence" value="ECO:0007669"/>
    <property type="project" value="InterPro"/>
</dbReference>
<proteinExistence type="predicted"/>
<dbReference type="SMART" id="SM00357">
    <property type="entry name" value="CSP"/>
    <property type="match status" value="1"/>
</dbReference>